<sequence>MKAPRQVFLREDIVKDLLHLRKPGMTLSGAIEELIEHEKKRRLLDDIRRIQEREERVELL</sequence>
<dbReference type="RefSeq" id="WP_255332652.1">
    <property type="nucleotide sequence ID" value="NZ_VOTZ01000012.1"/>
</dbReference>
<accession>A0ABD4TL63</accession>
<keyword evidence="2" id="KW-1185">Reference proteome</keyword>
<name>A0ABD4TL63_9EURY</name>
<protein>
    <recommendedName>
        <fullName evidence="3">VapB-type antitoxin</fullName>
    </recommendedName>
</protein>
<dbReference type="EMBL" id="VOTZ01000012">
    <property type="protein sequence ID" value="MCQ1538703.1"/>
    <property type="molecule type" value="Genomic_DNA"/>
</dbReference>
<evidence type="ECO:0000313" key="2">
    <source>
        <dbReference type="Proteomes" id="UP001524383"/>
    </source>
</evidence>
<comment type="caution">
    <text evidence="1">The sequence shown here is derived from an EMBL/GenBank/DDBJ whole genome shotgun (WGS) entry which is preliminary data.</text>
</comment>
<dbReference type="Proteomes" id="UP001524383">
    <property type="component" value="Unassembled WGS sequence"/>
</dbReference>
<gene>
    <name evidence="1" type="ORF">FTO68_06860</name>
</gene>
<dbReference type="AlphaFoldDB" id="A0ABD4TL63"/>
<evidence type="ECO:0000313" key="1">
    <source>
        <dbReference type="EMBL" id="MCQ1538703.1"/>
    </source>
</evidence>
<reference evidence="1 2" key="1">
    <citation type="submission" date="2019-08" db="EMBL/GenBank/DDBJ databases">
        <authorList>
            <person name="Chen S.-C."/>
            <person name="Lai M.-C."/>
            <person name="You Y.-T."/>
        </authorList>
    </citation>
    <scope>NUCLEOTIDE SEQUENCE [LARGE SCALE GENOMIC DNA]</scope>
    <source>
        <strain evidence="1 2">P2F9704a</strain>
    </source>
</reference>
<organism evidence="1 2">
    <name type="scientific">Methanocalculus taiwanensis</name>
    <dbReference type="NCBI Taxonomy" id="106207"/>
    <lineage>
        <taxon>Archaea</taxon>
        <taxon>Methanobacteriati</taxon>
        <taxon>Methanobacteriota</taxon>
        <taxon>Stenosarchaea group</taxon>
        <taxon>Methanomicrobia</taxon>
        <taxon>Methanomicrobiales</taxon>
        <taxon>Methanocalculaceae</taxon>
        <taxon>Methanocalculus</taxon>
    </lineage>
</organism>
<proteinExistence type="predicted"/>
<evidence type="ECO:0008006" key="3">
    <source>
        <dbReference type="Google" id="ProtNLM"/>
    </source>
</evidence>